<sequence>MHGNKVELMGWCPSCGKMRLRAPGYGHNEPLHILDTPHFEPDFKGMVTLLCPAPPGCGYEGSFYVDVPGRKVFLVREVCSRGV</sequence>
<evidence type="ECO:0000313" key="1">
    <source>
        <dbReference type="EMBL" id="GAI99449.1"/>
    </source>
</evidence>
<protein>
    <submittedName>
        <fullName evidence="1">Uncharacterized protein</fullName>
    </submittedName>
</protein>
<dbReference type="EMBL" id="BARW01021106">
    <property type="protein sequence ID" value="GAI99449.1"/>
    <property type="molecule type" value="Genomic_DNA"/>
</dbReference>
<gene>
    <name evidence="1" type="ORF">S12H4_35518</name>
</gene>
<organism evidence="1">
    <name type="scientific">marine sediment metagenome</name>
    <dbReference type="NCBI Taxonomy" id="412755"/>
    <lineage>
        <taxon>unclassified sequences</taxon>
        <taxon>metagenomes</taxon>
        <taxon>ecological metagenomes</taxon>
    </lineage>
</organism>
<comment type="caution">
    <text evidence="1">The sequence shown here is derived from an EMBL/GenBank/DDBJ whole genome shotgun (WGS) entry which is preliminary data.</text>
</comment>
<dbReference type="AlphaFoldDB" id="X1V4A7"/>
<name>X1V4A7_9ZZZZ</name>
<proteinExistence type="predicted"/>
<reference evidence="1" key="1">
    <citation type="journal article" date="2014" name="Front. Microbiol.">
        <title>High frequency of phylogenetically diverse reductive dehalogenase-homologous genes in deep subseafloor sedimentary metagenomes.</title>
        <authorList>
            <person name="Kawai M."/>
            <person name="Futagami T."/>
            <person name="Toyoda A."/>
            <person name="Takaki Y."/>
            <person name="Nishi S."/>
            <person name="Hori S."/>
            <person name="Arai W."/>
            <person name="Tsubouchi T."/>
            <person name="Morono Y."/>
            <person name="Uchiyama I."/>
            <person name="Ito T."/>
            <person name="Fujiyama A."/>
            <person name="Inagaki F."/>
            <person name="Takami H."/>
        </authorList>
    </citation>
    <scope>NUCLEOTIDE SEQUENCE</scope>
    <source>
        <strain evidence="1">Expedition CK06-06</strain>
    </source>
</reference>
<accession>X1V4A7</accession>